<dbReference type="EMBL" id="JACGWL010000010">
    <property type="protein sequence ID" value="KAK4394261.1"/>
    <property type="molecule type" value="Genomic_DNA"/>
</dbReference>
<dbReference type="AlphaFoldDB" id="A0AAE1WJA6"/>
<dbReference type="PANTHER" id="PTHR37984">
    <property type="entry name" value="PROTEIN CBG26694"/>
    <property type="match status" value="1"/>
</dbReference>
<feature type="domain" description="Reverse transcriptase/retrotransposon-derived protein RNase H-like" evidence="2">
    <location>
        <begin position="283"/>
        <end position="325"/>
    </location>
</feature>
<keyword evidence="1" id="KW-0511">Multifunctional enzyme</keyword>
<dbReference type="InterPro" id="IPR043502">
    <property type="entry name" value="DNA/RNA_pol_sf"/>
</dbReference>
<sequence length="402" mass="45274">MLSLFNLLIHHPTHNPPPSSPIPLTSHNVVSTWLNSYMNLLWAHIAKHEPVLLMVLLVKKKDAGCDLLFKSCTDPRMQEHFSKHSELLLFLQCLFIPKSTGLVPSLLPKFHSSPLGGYSGVKAALARLSTSFYWPEMLGEPIIVPVTRKRMGKQKSSTVVSKLTFGAFAIGMTLFEDLYGRKPPLLGGYAPGYWVFLKLQTYRQTPSNGPESPCVVQLQNVSLCDLEHELEEKSFKFSSTLEHSQQVMVVSDREELQRRSCQSHYERKCCTKTRQVASNVPIVQALKAAITSLPILILLDFSIPFDITTDASNVAFRAILSQQGHTFRIFTNHQSLKEIVTHTIQIPEQQQWLDKLLGYSHEIHFKPSKENVVADALSHLSEGSQEFLFTLNSLTSIVLDQL</sequence>
<evidence type="ECO:0000259" key="2">
    <source>
        <dbReference type="Pfam" id="PF17919"/>
    </source>
</evidence>
<protein>
    <recommendedName>
        <fullName evidence="2">Reverse transcriptase/retrotransposon-derived protein RNase H-like domain-containing protein</fullName>
    </recommendedName>
</protein>
<name>A0AAE1WJA6_9LAMI</name>
<comment type="caution">
    <text evidence="3">The sequence shown here is derived from an EMBL/GenBank/DDBJ whole genome shotgun (WGS) entry which is preliminary data.</text>
</comment>
<dbReference type="PANTHER" id="PTHR37984:SF5">
    <property type="entry name" value="PROTEIN NYNRIN-LIKE"/>
    <property type="match status" value="1"/>
</dbReference>
<evidence type="ECO:0000256" key="1">
    <source>
        <dbReference type="ARBA" id="ARBA00023268"/>
    </source>
</evidence>
<gene>
    <name evidence="3" type="ORF">Sango_1896900</name>
</gene>
<organism evidence="3 4">
    <name type="scientific">Sesamum angolense</name>
    <dbReference type="NCBI Taxonomy" id="2727404"/>
    <lineage>
        <taxon>Eukaryota</taxon>
        <taxon>Viridiplantae</taxon>
        <taxon>Streptophyta</taxon>
        <taxon>Embryophyta</taxon>
        <taxon>Tracheophyta</taxon>
        <taxon>Spermatophyta</taxon>
        <taxon>Magnoliopsida</taxon>
        <taxon>eudicotyledons</taxon>
        <taxon>Gunneridae</taxon>
        <taxon>Pentapetalae</taxon>
        <taxon>asterids</taxon>
        <taxon>lamiids</taxon>
        <taxon>Lamiales</taxon>
        <taxon>Pedaliaceae</taxon>
        <taxon>Sesamum</taxon>
    </lineage>
</organism>
<dbReference type="InterPro" id="IPR041577">
    <property type="entry name" value="RT_RNaseH_2"/>
</dbReference>
<reference evidence="3" key="2">
    <citation type="journal article" date="2024" name="Plant">
        <title>Genomic evolution and insights into agronomic trait innovations of Sesamum species.</title>
        <authorList>
            <person name="Miao H."/>
            <person name="Wang L."/>
            <person name="Qu L."/>
            <person name="Liu H."/>
            <person name="Sun Y."/>
            <person name="Le M."/>
            <person name="Wang Q."/>
            <person name="Wei S."/>
            <person name="Zheng Y."/>
            <person name="Lin W."/>
            <person name="Duan Y."/>
            <person name="Cao H."/>
            <person name="Xiong S."/>
            <person name="Wang X."/>
            <person name="Wei L."/>
            <person name="Li C."/>
            <person name="Ma Q."/>
            <person name="Ju M."/>
            <person name="Zhao R."/>
            <person name="Li G."/>
            <person name="Mu C."/>
            <person name="Tian Q."/>
            <person name="Mei H."/>
            <person name="Zhang T."/>
            <person name="Gao T."/>
            <person name="Zhang H."/>
        </authorList>
    </citation>
    <scope>NUCLEOTIDE SEQUENCE</scope>
    <source>
        <strain evidence="3">K16</strain>
    </source>
</reference>
<dbReference type="Proteomes" id="UP001289374">
    <property type="component" value="Unassembled WGS sequence"/>
</dbReference>
<evidence type="ECO:0000313" key="4">
    <source>
        <dbReference type="Proteomes" id="UP001289374"/>
    </source>
</evidence>
<keyword evidence="4" id="KW-1185">Reference proteome</keyword>
<evidence type="ECO:0000313" key="3">
    <source>
        <dbReference type="EMBL" id="KAK4394261.1"/>
    </source>
</evidence>
<proteinExistence type="predicted"/>
<dbReference type="InterPro" id="IPR050951">
    <property type="entry name" value="Retrovirus_Pol_polyprotein"/>
</dbReference>
<dbReference type="SUPFAM" id="SSF56672">
    <property type="entry name" value="DNA/RNA polymerases"/>
    <property type="match status" value="1"/>
</dbReference>
<reference evidence="3" key="1">
    <citation type="submission" date="2020-06" db="EMBL/GenBank/DDBJ databases">
        <authorList>
            <person name="Li T."/>
            <person name="Hu X."/>
            <person name="Zhang T."/>
            <person name="Song X."/>
            <person name="Zhang H."/>
            <person name="Dai N."/>
            <person name="Sheng W."/>
            <person name="Hou X."/>
            <person name="Wei L."/>
        </authorList>
    </citation>
    <scope>NUCLEOTIDE SEQUENCE</scope>
    <source>
        <strain evidence="3">K16</strain>
        <tissue evidence="3">Leaf</tissue>
    </source>
</reference>
<accession>A0AAE1WJA6</accession>
<dbReference type="Pfam" id="PF17919">
    <property type="entry name" value="RT_RNaseH_2"/>
    <property type="match status" value="1"/>
</dbReference>
<dbReference type="GO" id="GO:0003824">
    <property type="term" value="F:catalytic activity"/>
    <property type="evidence" value="ECO:0007669"/>
    <property type="project" value="UniProtKB-KW"/>
</dbReference>